<dbReference type="AlphaFoldDB" id="A0AB34J2F8"/>
<organism evidence="1 2">
    <name type="scientific">Prymnesium parvum</name>
    <name type="common">Toxic golden alga</name>
    <dbReference type="NCBI Taxonomy" id="97485"/>
    <lineage>
        <taxon>Eukaryota</taxon>
        <taxon>Haptista</taxon>
        <taxon>Haptophyta</taxon>
        <taxon>Prymnesiophyceae</taxon>
        <taxon>Prymnesiales</taxon>
        <taxon>Prymnesiaceae</taxon>
        <taxon>Prymnesium</taxon>
    </lineage>
</organism>
<evidence type="ECO:0000313" key="1">
    <source>
        <dbReference type="EMBL" id="KAL1510863.1"/>
    </source>
</evidence>
<proteinExistence type="predicted"/>
<reference evidence="1 2" key="1">
    <citation type="journal article" date="2024" name="Science">
        <title>Giant polyketide synthase enzymes in the biosynthesis of giant marine polyether toxins.</title>
        <authorList>
            <person name="Fallon T.R."/>
            <person name="Shende V.V."/>
            <person name="Wierzbicki I.H."/>
            <person name="Pendleton A.L."/>
            <person name="Watervoot N.F."/>
            <person name="Auber R.P."/>
            <person name="Gonzalez D.J."/>
            <person name="Wisecaver J.H."/>
            <person name="Moore B.S."/>
        </authorList>
    </citation>
    <scope>NUCLEOTIDE SEQUENCE [LARGE SCALE GENOMIC DNA]</scope>
    <source>
        <strain evidence="1 2">12B1</strain>
    </source>
</reference>
<dbReference type="Proteomes" id="UP001515480">
    <property type="component" value="Unassembled WGS sequence"/>
</dbReference>
<gene>
    <name evidence="1" type="ORF">AB1Y20_005695</name>
</gene>
<comment type="caution">
    <text evidence="1">The sequence shown here is derived from an EMBL/GenBank/DDBJ whole genome shotgun (WGS) entry which is preliminary data.</text>
</comment>
<keyword evidence="2" id="KW-1185">Reference proteome</keyword>
<accession>A0AB34J2F8</accession>
<evidence type="ECO:0008006" key="3">
    <source>
        <dbReference type="Google" id="ProtNLM"/>
    </source>
</evidence>
<sequence>MLFCSRQHLWVRLHRTAISGGLVAPRAAWRAEIGLTARGLQDVGTVHAWKCVREVGGAVSAAEPLIHIDWDGQQISDGDELYHTTWNTVEGRTTLRAPMDGVLLFLHDGSGPIDPQTRLAELRVDKPGLNGAKGLMNEEAYMRAVEGLSPGMFGGEEDNTGGPKYSRYG</sequence>
<evidence type="ECO:0000313" key="2">
    <source>
        <dbReference type="Proteomes" id="UP001515480"/>
    </source>
</evidence>
<name>A0AB34J2F8_PRYPA</name>
<protein>
    <recommendedName>
        <fullName evidence="3">Lipoyl-binding domain-containing protein</fullName>
    </recommendedName>
</protein>
<dbReference type="EMBL" id="JBGBPQ010000014">
    <property type="protein sequence ID" value="KAL1510863.1"/>
    <property type="molecule type" value="Genomic_DNA"/>
</dbReference>